<proteinExistence type="predicted"/>
<evidence type="ECO:0000313" key="1">
    <source>
        <dbReference type="EMBL" id="KAE8266776.1"/>
    </source>
</evidence>
<reference evidence="1" key="1">
    <citation type="submission" date="2016-04" db="EMBL/GenBank/DDBJ databases">
        <authorList>
            <person name="Nguyen H.D."/>
            <person name="Samba Siva P."/>
            <person name="Cullis J."/>
            <person name="Levesque C.A."/>
            <person name="Hambleton S."/>
        </authorList>
    </citation>
    <scope>NUCLEOTIDE SEQUENCE</scope>
    <source>
        <strain evidence="1">DAOMC 236422</strain>
    </source>
</reference>
<gene>
    <name evidence="1" type="ORF">A4X09_0g5572</name>
</gene>
<name>A0A8X7N473_9BASI</name>
<keyword evidence="2" id="KW-1185">Reference proteome</keyword>
<evidence type="ECO:0000313" key="2">
    <source>
        <dbReference type="Proteomes" id="UP000078113"/>
    </source>
</evidence>
<reference evidence="1" key="2">
    <citation type="journal article" date="2019" name="IMA Fungus">
        <title>Genome sequencing and comparison of five Tilletia species to identify candidate genes for the detection of regulated species infecting wheat.</title>
        <authorList>
            <person name="Nguyen H.D.T."/>
            <person name="Sultana T."/>
            <person name="Kesanakurti P."/>
            <person name="Hambleton S."/>
        </authorList>
    </citation>
    <scope>NUCLEOTIDE SEQUENCE</scope>
    <source>
        <strain evidence="1">DAOMC 236422</strain>
    </source>
</reference>
<dbReference type="AlphaFoldDB" id="A0A8X7N473"/>
<organism evidence="1 2">
    <name type="scientific">Tilletia walkeri</name>
    <dbReference type="NCBI Taxonomy" id="117179"/>
    <lineage>
        <taxon>Eukaryota</taxon>
        <taxon>Fungi</taxon>
        <taxon>Dikarya</taxon>
        <taxon>Basidiomycota</taxon>
        <taxon>Ustilaginomycotina</taxon>
        <taxon>Exobasidiomycetes</taxon>
        <taxon>Tilletiales</taxon>
        <taxon>Tilletiaceae</taxon>
        <taxon>Tilletia</taxon>
    </lineage>
</organism>
<accession>A0A8X7N473</accession>
<dbReference type="Proteomes" id="UP000078113">
    <property type="component" value="Unassembled WGS sequence"/>
</dbReference>
<comment type="caution">
    <text evidence="1">The sequence shown here is derived from an EMBL/GenBank/DDBJ whole genome shotgun (WGS) entry which is preliminary data.</text>
</comment>
<sequence length="66" mass="7535">MDEDGVEHECGRSLVEWDRRLEGTVSGSLALRVRPERAKAGSEWVNDVIYIAHISKRIEIEGKTQR</sequence>
<protein>
    <submittedName>
        <fullName evidence="1">Uncharacterized protein</fullName>
    </submittedName>
</protein>
<dbReference type="EMBL" id="LWDG02000295">
    <property type="protein sequence ID" value="KAE8266776.1"/>
    <property type="molecule type" value="Genomic_DNA"/>
</dbReference>